<organism evidence="2 3">
    <name type="scientific">Pseudomonas mandelii JR-1</name>
    <dbReference type="NCBI Taxonomy" id="1147786"/>
    <lineage>
        <taxon>Bacteria</taxon>
        <taxon>Pseudomonadati</taxon>
        <taxon>Pseudomonadota</taxon>
        <taxon>Gammaproteobacteria</taxon>
        <taxon>Pseudomonadales</taxon>
        <taxon>Pseudomonadaceae</taxon>
        <taxon>Pseudomonas</taxon>
    </lineage>
</organism>
<feature type="region of interest" description="Disordered" evidence="1">
    <location>
        <begin position="1"/>
        <end position="45"/>
    </location>
</feature>
<dbReference type="Proteomes" id="UP000026913">
    <property type="component" value="Chromosome"/>
</dbReference>
<evidence type="ECO:0000313" key="3">
    <source>
        <dbReference type="Proteomes" id="UP000026913"/>
    </source>
</evidence>
<proteinExistence type="predicted"/>
<accession>A0A024E8T3</accession>
<evidence type="ECO:0000256" key="1">
    <source>
        <dbReference type="SAM" id="MobiDB-lite"/>
    </source>
</evidence>
<dbReference type="KEGG" id="pman:OU5_1916"/>
<feature type="compositionally biased region" description="Polar residues" evidence="1">
    <location>
        <begin position="1"/>
        <end position="10"/>
    </location>
</feature>
<dbReference type="EMBL" id="CP005960">
    <property type="protein sequence ID" value="AHZ68995.1"/>
    <property type="molecule type" value="Genomic_DNA"/>
</dbReference>
<dbReference type="AlphaFoldDB" id="A0A024E8T3"/>
<protein>
    <submittedName>
        <fullName evidence="2">Uncharacterized protein</fullName>
    </submittedName>
</protein>
<gene>
    <name evidence="2" type="ORF">OU5_1916</name>
</gene>
<dbReference type="HOGENOM" id="CLU_3204147_0_0_6"/>
<reference evidence="2 3" key="1">
    <citation type="journal article" date="2012" name="J. Bacteriol.">
        <title>Genome sequence of cold-adapted Pseudomonas mandelii strain JR-1.</title>
        <authorList>
            <person name="Jang S.H."/>
            <person name="Kim J."/>
            <person name="Kim J."/>
            <person name="Hong S."/>
            <person name="Lee C."/>
        </authorList>
    </citation>
    <scope>NUCLEOTIDE SEQUENCE [LARGE SCALE GENOMIC DNA]</scope>
    <source>
        <strain evidence="2 3">JR-1</strain>
    </source>
</reference>
<sequence>MTEPSGTQPTVEGRKQWPGRTRRSKNWRQYRDGLLQSGGKVMASR</sequence>
<name>A0A024E8T3_9PSED</name>
<evidence type="ECO:0000313" key="2">
    <source>
        <dbReference type="EMBL" id="AHZ68995.1"/>
    </source>
</evidence>